<name>A0A1L4CYK6_9BACT</name>
<dbReference type="AlphaFoldDB" id="A0A1L4CYK6"/>
<accession>A0A1L4CYK6</accession>
<proteinExistence type="predicted"/>
<gene>
    <name evidence="1" type="ORF">AXG55_03605</name>
</gene>
<dbReference type="STRING" id="1915309.AXG55_03605"/>
<dbReference type="RefSeq" id="WP_148696758.1">
    <property type="nucleotide sequence ID" value="NZ_CP017834.1"/>
</dbReference>
<dbReference type="Proteomes" id="UP000184731">
    <property type="component" value="Chromosome"/>
</dbReference>
<keyword evidence="2" id="KW-1185">Reference proteome</keyword>
<organism evidence="1 2">
    <name type="scientific">Silvanigrella aquatica</name>
    <dbReference type="NCBI Taxonomy" id="1915309"/>
    <lineage>
        <taxon>Bacteria</taxon>
        <taxon>Pseudomonadati</taxon>
        <taxon>Bdellovibrionota</taxon>
        <taxon>Oligoflexia</taxon>
        <taxon>Silvanigrellales</taxon>
        <taxon>Silvanigrellaceae</taxon>
        <taxon>Silvanigrella</taxon>
    </lineage>
</organism>
<dbReference type="EMBL" id="CP017834">
    <property type="protein sequence ID" value="APJ03043.1"/>
    <property type="molecule type" value="Genomic_DNA"/>
</dbReference>
<protein>
    <submittedName>
        <fullName evidence="1">Uncharacterized protein</fullName>
    </submittedName>
</protein>
<evidence type="ECO:0000313" key="1">
    <source>
        <dbReference type="EMBL" id="APJ03043.1"/>
    </source>
</evidence>
<sequence>MADYYLIIDKEEYWFESRTKVNDNPYKIPQIYSGSSKLPDDHNQEHSINEDDKRKVIEKLNEYIKYRARKNDDYRNKGIELTDPYFEQGDSFYYKGYNESVPIYTI</sequence>
<evidence type="ECO:0000313" key="2">
    <source>
        <dbReference type="Proteomes" id="UP000184731"/>
    </source>
</evidence>
<dbReference type="KEGG" id="saqi:AXG55_03605"/>
<reference evidence="1 2" key="1">
    <citation type="submission" date="2016-10" db="EMBL/GenBank/DDBJ databases">
        <title>Silvanigrella aquatica sp. nov., isolated from a freshwater lake located in the Black Forest, Germany, description of Silvanigrellaceae fam. nov., Silvanigrellales ord. nov., reclassification of the order Bdellovibrionales in the class Oligoflexia, reclassification of the families Bacteriovoracaceae and Halobacteriovoraceae in the new order Bacteriovoracales ord. nov., and reclassification of the family Pseudobacteriovoracaceae in the order Oligoflexiales.</title>
        <authorList>
            <person name="Hahn M.W."/>
            <person name="Schmidt J."/>
            <person name="Koll U."/>
            <person name="Rohde M."/>
            <person name="Verbag S."/>
            <person name="Pitt A."/>
            <person name="Nakai R."/>
            <person name="Naganuma T."/>
            <person name="Lang E."/>
        </authorList>
    </citation>
    <scope>NUCLEOTIDE SEQUENCE [LARGE SCALE GENOMIC DNA]</scope>
    <source>
        <strain evidence="1 2">MWH-Nonnen-W8red</strain>
    </source>
</reference>